<sequence length="171" mass="18683">MKTFAIRKAFLIPLGLLLLQCLALLVLCVVNGEPKGKIIILGVIILPVAVLFLESAFRRVLFDDRALTVFKLLRKKEFRFSEITAVETIQVRKRAFLTLSAGDDFLIISNAYASFPALVATLLARVPQGAVSEETRAMAAAPPVKSTDVISCWLGVALLALILYIQLGGRL</sequence>
<keyword evidence="1" id="KW-0472">Membrane</keyword>
<reference evidence="2 3" key="1">
    <citation type="submission" date="2015-07" db="EMBL/GenBank/DDBJ databases">
        <title>Isolation and Genomic Characterization of a Novel Halophilic Metal-Reducing Deltaproteobacterium from the Deep Subsurface.</title>
        <authorList>
            <person name="Badalamenti J.P."/>
            <person name="Summers Z.M."/>
            <person name="Gralnick J.A."/>
            <person name="Bond D.R."/>
        </authorList>
    </citation>
    <scope>NUCLEOTIDE SEQUENCE [LARGE SCALE GENOMIC DNA]</scope>
    <source>
        <strain evidence="2 3">WTL</strain>
    </source>
</reference>
<name>A0A0M4DC61_9BACT</name>
<dbReference type="OrthoDB" id="5405752at2"/>
<gene>
    <name evidence="2" type="ORF">DSOUD_3348</name>
</gene>
<proteinExistence type="predicted"/>
<evidence type="ECO:0000313" key="2">
    <source>
        <dbReference type="EMBL" id="ALC18067.1"/>
    </source>
</evidence>
<feature type="transmembrane region" description="Helical" evidence="1">
    <location>
        <begin position="149"/>
        <end position="167"/>
    </location>
</feature>
<dbReference type="EMBL" id="CP010802">
    <property type="protein sequence ID" value="ALC18067.1"/>
    <property type="molecule type" value="Genomic_DNA"/>
</dbReference>
<evidence type="ECO:0000313" key="3">
    <source>
        <dbReference type="Proteomes" id="UP000057158"/>
    </source>
</evidence>
<dbReference type="KEGG" id="des:DSOUD_3348"/>
<feature type="transmembrane region" description="Helical" evidence="1">
    <location>
        <begin position="38"/>
        <end position="57"/>
    </location>
</feature>
<keyword evidence="3" id="KW-1185">Reference proteome</keyword>
<keyword evidence="1" id="KW-1133">Transmembrane helix</keyword>
<evidence type="ECO:0000256" key="1">
    <source>
        <dbReference type="SAM" id="Phobius"/>
    </source>
</evidence>
<dbReference type="Proteomes" id="UP000057158">
    <property type="component" value="Chromosome"/>
</dbReference>
<evidence type="ECO:0008006" key="4">
    <source>
        <dbReference type="Google" id="ProtNLM"/>
    </source>
</evidence>
<keyword evidence="1" id="KW-0812">Transmembrane</keyword>
<dbReference type="RefSeq" id="WP_053552020.1">
    <property type="nucleotide sequence ID" value="NZ_CP010802.1"/>
</dbReference>
<dbReference type="PATRIC" id="fig|1603606.3.peg.3604"/>
<accession>A0A0M4DC61</accession>
<dbReference type="AlphaFoldDB" id="A0A0M4DC61"/>
<protein>
    <recommendedName>
        <fullName evidence="4">PH domain-containing protein</fullName>
    </recommendedName>
</protein>
<organism evidence="2 3">
    <name type="scientific">Desulfuromonas soudanensis</name>
    <dbReference type="NCBI Taxonomy" id="1603606"/>
    <lineage>
        <taxon>Bacteria</taxon>
        <taxon>Pseudomonadati</taxon>
        <taxon>Thermodesulfobacteriota</taxon>
        <taxon>Desulfuromonadia</taxon>
        <taxon>Desulfuromonadales</taxon>
        <taxon>Desulfuromonadaceae</taxon>
        <taxon>Desulfuromonas</taxon>
    </lineage>
</organism>
<dbReference type="STRING" id="1603606.DSOUD_3348"/>